<dbReference type="OrthoDB" id="4520927at2"/>
<accession>R7Y780</accession>
<dbReference type="PATRIC" id="fig|1316928.3.peg.3434"/>
<organism evidence="3 4">
    <name type="scientific">Gordonia terrae C-6</name>
    <dbReference type="NCBI Taxonomy" id="1316928"/>
    <lineage>
        <taxon>Bacteria</taxon>
        <taxon>Bacillati</taxon>
        <taxon>Actinomycetota</taxon>
        <taxon>Actinomycetes</taxon>
        <taxon>Mycobacteriales</taxon>
        <taxon>Gordoniaceae</taxon>
        <taxon>Gordonia</taxon>
    </lineage>
</organism>
<gene>
    <name evidence="3" type="ORF">GTC6_17002</name>
</gene>
<keyword evidence="2" id="KW-0472">Membrane</keyword>
<evidence type="ECO:0000313" key="4">
    <source>
        <dbReference type="Proteomes" id="UP000013569"/>
    </source>
</evidence>
<comment type="caution">
    <text evidence="3">The sequence shown here is derived from an EMBL/GenBank/DDBJ whole genome shotgun (WGS) entry which is preliminary data.</text>
</comment>
<feature type="transmembrane region" description="Helical" evidence="2">
    <location>
        <begin position="45"/>
        <end position="64"/>
    </location>
</feature>
<keyword evidence="2" id="KW-0812">Transmembrane</keyword>
<evidence type="ECO:0000313" key="3">
    <source>
        <dbReference type="EMBL" id="EON31554.1"/>
    </source>
</evidence>
<keyword evidence="2" id="KW-1133">Transmembrane helix</keyword>
<feature type="region of interest" description="Disordered" evidence="1">
    <location>
        <begin position="135"/>
        <end position="158"/>
    </location>
</feature>
<reference evidence="3 4" key="1">
    <citation type="journal article" date="2013" name="Genome Announc.">
        <title>Draft Genome Sequence of a Benzothiophene-Desulfurizing Bacterium, Gordona terrae Strain C-6.</title>
        <authorList>
            <person name="Wang W."/>
            <person name="Ma T."/>
            <person name="Ren Y."/>
            <person name="Li G."/>
        </authorList>
    </citation>
    <scope>NUCLEOTIDE SEQUENCE [LARGE SCALE GENOMIC DNA]</scope>
    <source>
        <strain evidence="3 4">C-6</strain>
    </source>
</reference>
<protein>
    <submittedName>
        <fullName evidence="3">Uncharacterized protein</fullName>
    </submittedName>
</protein>
<proteinExistence type="predicted"/>
<dbReference type="RefSeq" id="WP_010843801.1">
    <property type="nucleotide sequence ID" value="NZ_AQPW01000023.1"/>
</dbReference>
<feature type="transmembrane region" description="Helical" evidence="2">
    <location>
        <begin position="21"/>
        <end position="39"/>
    </location>
</feature>
<name>R7Y780_9ACTN</name>
<evidence type="ECO:0000256" key="2">
    <source>
        <dbReference type="SAM" id="Phobius"/>
    </source>
</evidence>
<dbReference type="EMBL" id="AQPW01000023">
    <property type="protein sequence ID" value="EON31554.1"/>
    <property type="molecule type" value="Genomic_DNA"/>
</dbReference>
<feature type="compositionally biased region" description="Low complexity" evidence="1">
    <location>
        <begin position="196"/>
        <end position="211"/>
    </location>
</feature>
<feature type="region of interest" description="Disordered" evidence="1">
    <location>
        <begin position="186"/>
        <end position="230"/>
    </location>
</feature>
<evidence type="ECO:0000256" key="1">
    <source>
        <dbReference type="SAM" id="MobiDB-lite"/>
    </source>
</evidence>
<sequence>MVPVTCRTEYLTGRHHRSATAAWVLMVAGMVALVALNVAGVDGLVTSAVVGAAIVASLLGAAFGRLGERGAVLLTVDEDTVYFGNEDRTLVSYPLSSLVTVAVGGPADATSDMTGERARHLTVIGQKYLKLTFATRDGKPVPADRTPPDRDDDPDTAPETHFWRVAVVEGDPAVAEVLARLRRHAPERIATRKKTATSAGQQPRAAAASAPPDEPVDLTRPPTSGPRIVDAGSDEAAQRLWEEAARRHDEVLGAYGSYELDPAMLLRYPAVTDVTVDQTQTFHLALDEAMALRTDDYPGNRSRADAYQQSVARLRRAWIACEKNGRRVGASYLEQGDQDDLDTALKLYNHAAASTTPAEQATYYGRVRDIVSTMTDRGVLHPPEAAVAELQAVTRRALEAGTPKA</sequence>
<dbReference type="AlphaFoldDB" id="R7Y780"/>
<dbReference type="Proteomes" id="UP000013569">
    <property type="component" value="Unassembled WGS sequence"/>
</dbReference>